<name>A0A174E4Q7_9CLOT</name>
<keyword evidence="2" id="KW-0812">Transmembrane</keyword>
<dbReference type="RefSeq" id="WP_055276690.1">
    <property type="nucleotide sequence ID" value="NZ_CYZV01000020.1"/>
</dbReference>
<proteinExistence type="predicted"/>
<feature type="transmembrane region" description="Helical" evidence="2">
    <location>
        <begin position="455"/>
        <end position="473"/>
    </location>
</feature>
<feature type="domain" description="Rad50/SbcC-type AAA" evidence="3">
    <location>
        <begin position="6"/>
        <end position="238"/>
    </location>
</feature>
<keyword evidence="1" id="KW-0175">Coiled coil</keyword>
<feature type="coiled-coil region" evidence="1">
    <location>
        <begin position="701"/>
        <end position="759"/>
    </location>
</feature>
<feature type="coiled-coil region" evidence="1">
    <location>
        <begin position="218"/>
        <end position="314"/>
    </location>
</feature>
<dbReference type="PANTHER" id="PTHR41259">
    <property type="entry name" value="DOUBLE-STRAND BREAK REPAIR RAD50 ATPASE, PUTATIVE-RELATED"/>
    <property type="match status" value="1"/>
</dbReference>
<dbReference type="SUPFAM" id="SSF52540">
    <property type="entry name" value="P-loop containing nucleoside triphosphate hydrolases"/>
    <property type="match status" value="1"/>
</dbReference>
<protein>
    <submittedName>
        <fullName evidence="4">SMC domain-containing protein</fullName>
    </submittedName>
</protein>
<dbReference type="InterPro" id="IPR038729">
    <property type="entry name" value="Rad50/SbcC_AAA"/>
</dbReference>
<dbReference type="Proteomes" id="UP000095558">
    <property type="component" value="Unassembled WGS sequence"/>
</dbReference>
<sequence length="901" mass="105436">MIIKNVNIIAFGGIKNKKINFNKGLNLIYGENEAGKSTIQAFIKVWLYGFSSYKGKDYKLNERIKYTPNSGETISGELSILHENKEYIIRRTFGRTKKDDVSIIIDAITGEEISFINKDEPGRYFLNINRATFVNTLFIGQLAVAVKKDKEEEILDKLSNSIGTEEGQVSVDVAFNKLDKYKKSISNVRKNGKLDCLKNKYSDLLSERYEAYKLSNHNIDNEEKLIQLNEEKKNLNKEVINLEIYKKYLKKTKIKKEYQEIAEYFKKKEDLKNKEVSINKLLTFKDEIINYNFIENLKEEYTMYLNLLDITKEEEERISIKEEKLIDLKAPLRSYYYMENLPENILSNLEALKIKNELLNEKVEINNSIESEINFLKVKEKEAQKLIGSAIEIKNFKSDIEELFVTYEDKLKSLKFIMENKNEVIVQNTRFLILLGVVSLISIILGIFINNPFKFIFYTIGIVILGFLGINLYSSKLGSEKNKTTHQLNESIRKIEAELNKYCNKLNVSNYTELLKKLKVYDDYLSLQERINSKMSEKLTQKKLLSLDKALREHEEVNSEIEEYLRISSLNSLEKLISEIHKYKELSKGFTNLEIELSNLKNSLNRTKEQLLIREEKLNKSLSSIGFNNVNLVDVDEIIKELENKLRKRDEINKSLASVEEAYSVLTRGKDIEAIKEELSDVININFDYSYENEDEIDDVIREKNIRFVEVEKKIKDIENEIKNRFNGKRDIPTIEEEIKEVESYIAEYENQLKASNITSEILNEVYNEIRGSFGPILNKNVMYSFKELTNNKYNDVMVSDTYEMKVKADNNILPAEILSNGANDQLYLSLRLAFIEMIFKNKNVPIYLDDAFVQYDDMRIEKTIKYLVKENFEQCILFTCQRREENIARKNSIEHKYIKL</sequence>
<gene>
    <name evidence="4" type="ORF">ERS852470_02022</name>
</gene>
<evidence type="ECO:0000313" key="5">
    <source>
        <dbReference type="Proteomes" id="UP000095558"/>
    </source>
</evidence>
<evidence type="ECO:0000313" key="4">
    <source>
        <dbReference type="EMBL" id="CUO32771.1"/>
    </source>
</evidence>
<evidence type="ECO:0000256" key="1">
    <source>
        <dbReference type="SAM" id="Coils"/>
    </source>
</evidence>
<keyword evidence="2" id="KW-0472">Membrane</keyword>
<organism evidence="4 5">
    <name type="scientific">Clostridium disporicum</name>
    <dbReference type="NCBI Taxonomy" id="84024"/>
    <lineage>
        <taxon>Bacteria</taxon>
        <taxon>Bacillati</taxon>
        <taxon>Bacillota</taxon>
        <taxon>Clostridia</taxon>
        <taxon>Eubacteriales</taxon>
        <taxon>Clostridiaceae</taxon>
        <taxon>Clostridium</taxon>
    </lineage>
</organism>
<accession>A0A174E4Q7</accession>
<feature type="transmembrane region" description="Helical" evidence="2">
    <location>
        <begin position="431"/>
        <end position="449"/>
    </location>
</feature>
<dbReference type="InterPro" id="IPR027417">
    <property type="entry name" value="P-loop_NTPase"/>
</dbReference>
<feature type="coiled-coil region" evidence="1">
    <location>
        <begin position="547"/>
        <end position="662"/>
    </location>
</feature>
<reference evidence="4 5" key="1">
    <citation type="submission" date="2015-09" db="EMBL/GenBank/DDBJ databases">
        <authorList>
            <consortium name="Pathogen Informatics"/>
        </authorList>
    </citation>
    <scope>NUCLEOTIDE SEQUENCE [LARGE SCALE GENOMIC DNA]</scope>
    <source>
        <strain evidence="4 5">2789STDY5834855</strain>
    </source>
</reference>
<dbReference type="PANTHER" id="PTHR41259:SF1">
    <property type="entry name" value="DOUBLE-STRAND BREAK REPAIR RAD50 ATPASE, PUTATIVE-RELATED"/>
    <property type="match status" value="1"/>
</dbReference>
<dbReference type="GO" id="GO:0006302">
    <property type="term" value="P:double-strand break repair"/>
    <property type="evidence" value="ECO:0007669"/>
    <property type="project" value="InterPro"/>
</dbReference>
<evidence type="ECO:0000256" key="2">
    <source>
        <dbReference type="SAM" id="Phobius"/>
    </source>
</evidence>
<dbReference type="EMBL" id="CYZV01000020">
    <property type="protein sequence ID" value="CUO32771.1"/>
    <property type="molecule type" value="Genomic_DNA"/>
</dbReference>
<dbReference type="GO" id="GO:0016887">
    <property type="term" value="F:ATP hydrolysis activity"/>
    <property type="evidence" value="ECO:0007669"/>
    <property type="project" value="InterPro"/>
</dbReference>
<dbReference type="Gene3D" id="3.40.50.300">
    <property type="entry name" value="P-loop containing nucleotide triphosphate hydrolases"/>
    <property type="match status" value="2"/>
</dbReference>
<dbReference type="OrthoDB" id="9764467at2"/>
<keyword evidence="2" id="KW-1133">Transmembrane helix</keyword>
<evidence type="ECO:0000259" key="3">
    <source>
        <dbReference type="Pfam" id="PF13476"/>
    </source>
</evidence>
<dbReference type="AlphaFoldDB" id="A0A174E4Q7"/>
<dbReference type="Pfam" id="PF13476">
    <property type="entry name" value="AAA_23"/>
    <property type="match status" value="1"/>
</dbReference>